<proteinExistence type="predicted"/>
<sequence>MGSRKQKAAVASSTRHGGFAELATTAYRLSGESAGSDADQPV</sequence>
<organism evidence="1">
    <name type="scientific">freshwater metagenome</name>
    <dbReference type="NCBI Taxonomy" id="449393"/>
    <lineage>
        <taxon>unclassified sequences</taxon>
        <taxon>metagenomes</taxon>
        <taxon>ecological metagenomes</taxon>
    </lineage>
</organism>
<gene>
    <name evidence="1" type="ORF">UFOPK3957_00059</name>
</gene>
<dbReference type="EMBL" id="CAFBOM010000005">
    <property type="protein sequence ID" value="CAB4973462.1"/>
    <property type="molecule type" value="Genomic_DNA"/>
</dbReference>
<evidence type="ECO:0000313" key="1">
    <source>
        <dbReference type="EMBL" id="CAB4973462.1"/>
    </source>
</evidence>
<accession>A0A6J7M1L0</accession>
<reference evidence="1" key="1">
    <citation type="submission" date="2020-05" db="EMBL/GenBank/DDBJ databases">
        <authorList>
            <person name="Chiriac C."/>
            <person name="Salcher M."/>
            <person name="Ghai R."/>
            <person name="Kavagutti S V."/>
        </authorList>
    </citation>
    <scope>NUCLEOTIDE SEQUENCE</scope>
</reference>
<protein>
    <submittedName>
        <fullName evidence="1">Unannotated protein</fullName>
    </submittedName>
</protein>
<name>A0A6J7M1L0_9ZZZZ</name>
<dbReference type="AlphaFoldDB" id="A0A6J7M1L0"/>